<evidence type="ECO:0000256" key="1">
    <source>
        <dbReference type="SAM" id="MobiDB-lite"/>
    </source>
</evidence>
<gene>
    <name evidence="2" type="ORF">COW36_14300</name>
</gene>
<evidence type="ECO:0000313" key="2">
    <source>
        <dbReference type="EMBL" id="PIW16132.1"/>
    </source>
</evidence>
<proteinExistence type="predicted"/>
<accession>A0A2M7G2U7</accession>
<dbReference type="EMBL" id="PFFQ01000040">
    <property type="protein sequence ID" value="PIW16132.1"/>
    <property type="molecule type" value="Genomic_DNA"/>
</dbReference>
<sequence>MQPLRPSQAHSAPFLAQKQAAPSAQPAQTAPTAAAGSQTSNPSLQTPRQGKALAVQSLVDIPADFPIWNFKAKSFPGFYPAGQDRSSAYHFAEIQKDLPAIWQRPWSQDLPQAKTHSGETYGQLFKRIGAEIGADPYALAAYCIFESYHSGKHSFNPRMQEIGKGMHAAGLAATQAQDWKGRQIPGLEKRFPTSTQATASLLRNHPEYSLRCLAAEFKQTYQRKADLAKTFPGVAYPAWGKPSISRGNYGTQAQYVSRAHVLYQGFRAADQAR</sequence>
<dbReference type="AlphaFoldDB" id="A0A2M7G2U7"/>
<reference evidence="2 3" key="1">
    <citation type="submission" date="2017-09" db="EMBL/GenBank/DDBJ databases">
        <title>Depth-based differentiation of microbial function through sediment-hosted aquifers and enrichment of novel symbionts in the deep terrestrial subsurface.</title>
        <authorList>
            <person name="Probst A.J."/>
            <person name="Ladd B."/>
            <person name="Jarett J.K."/>
            <person name="Geller-Mcgrath D.E."/>
            <person name="Sieber C.M."/>
            <person name="Emerson J.B."/>
            <person name="Anantharaman K."/>
            <person name="Thomas B.C."/>
            <person name="Malmstrom R."/>
            <person name="Stieglmeier M."/>
            <person name="Klingl A."/>
            <person name="Woyke T."/>
            <person name="Ryan C.M."/>
            <person name="Banfield J.F."/>
        </authorList>
    </citation>
    <scope>NUCLEOTIDE SEQUENCE [LARGE SCALE GENOMIC DNA]</scope>
    <source>
        <strain evidence="2">CG17_big_fil_post_rev_8_21_14_2_50_48_46</strain>
    </source>
</reference>
<feature type="compositionally biased region" description="Low complexity" evidence="1">
    <location>
        <begin position="16"/>
        <end position="40"/>
    </location>
</feature>
<evidence type="ECO:0000313" key="3">
    <source>
        <dbReference type="Proteomes" id="UP000231019"/>
    </source>
</evidence>
<name>A0A2M7G2U7_9BACT</name>
<comment type="caution">
    <text evidence="2">The sequence shown here is derived from an EMBL/GenBank/DDBJ whole genome shotgun (WGS) entry which is preliminary data.</text>
</comment>
<feature type="region of interest" description="Disordered" evidence="1">
    <location>
        <begin position="1"/>
        <end position="49"/>
    </location>
</feature>
<organism evidence="2 3">
    <name type="scientific">bacterium (Candidatus Blackallbacteria) CG17_big_fil_post_rev_8_21_14_2_50_48_46</name>
    <dbReference type="NCBI Taxonomy" id="2014261"/>
    <lineage>
        <taxon>Bacteria</taxon>
        <taxon>Candidatus Blackallbacteria</taxon>
    </lineage>
</organism>
<dbReference type="Proteomes" id="UP000231019">
    <property type="component" value="Unassembled WGS sequence"/>
</dbReference>
<protein>
    <submittedName>
        <fullName evidence="2">Uncharacterized protein</fullName>
    </submittedName>
</protein>